<evidence type="ECO:0000256" key="1">
    <source>
        <dbReference type="ARBA" id="ARBA00023015"/>
    </source>
</evidence>
<dbReference type="SUPFAM" id="SSF46689">
    <property type="entry name" value="Homeodomain-like"/>
    <property type="match status" value="1"/>
</dbReference>
<comment type="caution">
    <text evidence="6">The sequence shown here is derived from an EMBL/GenBank/DDBJ whole genome shotgun (WGS) entry which is preliminary data.</text>
</comment>
<dbReference type="InterPro" id="IPR009057">
    <property type="entry name" value="Homeodomain-like_sf"/>
</dbReference>
<protein>
    <submittedName>
        <fullName evidence="6">AcrR family transcriptional regulator</fullName>
    </submittedName>
</protein>
<dbReference type="InterPro" id="IPR001647">
    <property type="entry name" value="HTH_TetR"/>
</dbReference>
<dbReference type="Gene3D" id="1.10.10.60">
    <property type="entry name" value="Homeodomain-like"/>
    <property type="match status" value="1"/>
</dbReference>
<name>A0ABS4XBL4_9MICC</name>
<dbReference type="SUPFAM" id="SSF48498">
    <property type="entry name" value="Tetracyclin repressor-like, C-terminal domain"/>
    <property type="match status" value="1"/>
</dbReference>
<keyword evidence="2 4" id="KW-0238">DNA-binding</keyword>
<dbReference type="InterPro" id="IPR011075">
    <property type="entry name" value="TetR_C"/>
</dbReference>
<dbReference type="Proteomes" id="UP001296993">
    <property type="component" value="Unassembled WGS sequence"/>
</dbReference>
<evidence type="ECO:0000256" key="3">
    <source>
        <dbReference type="ARBA" id="ARBA00023163"/>
    </source>
</evidence>
<accession>A0ABS4XBL4</accession>
<dbReference type="Pfam" id="PF16859">
    <property type="entry name" value="TetR_C_11"/>
    <property type="match status" value="1"/>
</dbReference>
<keyword evidence="1" id="KW-0805">Transcription regulation</keyword>
<sequence>MARPRTRTLVYDAVLSLAREDRLGSISMEGVAARAGVSKQTLYRTWPSTRVILFDALLARSLSEDGMVAVPNSGYLEVDLESLVVATIAELTDSTQEPLLRAVTADIQTDEVLAAQFRDRLLTPQLKAISNRLRRESIDDPDAAAELLLGPIFHRWLLRTRAFEPGWASAHVQRVLQATASRAVLLDLLARRP</sequence>
<reference evidence="6 7" key="1">
    <citation type="submission" date="2021-03" db="EMBL/GenBank/DDBJ databases">
        <title>Sequencing the genomes of 1000 actinobacteria strains.</title>
        <authorList>
            <person name="Klenk H.-P."/>
        </authorList>
    </citation>
    <scope>NUCLEOTIDE SEQUENCE [LARGE SCALE GENOMIC DNA]</scope>
    <source>
        <strain evidence="6 7">DSM 15797</strain>
    </source>
</reference>
<keyword evidence="7" id="KW-1185">Reference proteome</keyword>
<gene>
    <name evidence="6" type="ORF">JOF47_001371</name>
</gene>
<evidence type="ECO:0000313" key="6">
    <source>
        <dbReference type="EMBL" id="MBP2385860.1"/>
    </source>
</evidence>
<evidence type="ECO:0000259" key="5">
    <source>
        <dbReference type="PROSITE" id="PS50977"/>
    </source>
</evidence>
<evidence type="ECO:0000256" key="4">
    <source>
        <dbReference type="PROSITE-ProRule" id="PRU00335"/>
    </source>
</evidence>
<feature type="DNA-binding region" description="H-T-H motif" evidence="4">
    <location>
        <begin position="27"/>
        <end position="46"/>
    </location>
</feature>
<dbReference type="Gene3D" id="1.10.357.10">
    <property type="entry name" value="Tetracycline Repressor, domain 2"/>
    <property type="match status" value="1"/>
</dbReference>
<evidence type="ECO:0000313" key="7">
    <source>
        <dbReference type="Proteomes" id="UP001296993"/>
    </source>
</evidence>
<dbReference type="InterPro" id="IPR036271">
    <property type="entry name" value="Tet_transcr_reg_TetR-rel_C_sf"/>
</dbReference>
<dbReference type="PROSITE" id="PS50977">
    <property type="entry name" value="HTH_TETR_2"/>
    <property type="match status" value="1"/>
</dbReference>
<evidence type="ECO:0000256" key="2">
    <source>
        <dbReference type="ARBA" id="ARBA00023125"/>
    </source>
</evidence>
<dbReference type="RefSeq" id="WP_209996820.1">
    <property type="nucleotide sequence ID" value="NZ_BAAAJY010000003.1"/>
</dbReference>
<feature type="domain" description="HTH tetR-type" evidence="5">
    <location>
        <begin position="4"/>
        <end position="64"/>
    </location>
</feature>
<dbReference type="EMBL" id="JAGIOF010000001">
    <property type="protein sequence ID" value="MBP2385860.1"/>
    <property type="molecule type" value="Genomic_DNA"/>
</dbReference>
<organism evidence="6 7">
    <name type="scientific">Paeniglutamicibacter kerguelensis</name>
    <dbReference type="NCBI Taxonomy" id="254788"/>
    <lineage>
        <taxon>Bacteria</taxon>
        <taxon>Bacillati</taxon>
        <taxon>Actinomycetota</taxon>
        <taxon>Actinomycetes</taxon>
        <taxon>Micrococcales</taxon>
        <taxon>Micrococcaceae</taxon>
        <taxon>Paeniglutamicibacter</taxon>
    </lineage>
</organism>
<proteinExistence type="predicted"/>
<dbReference type="Pfam" id="PF00440">
    <property type="entry name" value="TetR_N"/>
    <property type="match status" value="1"/>
</dbReference>
<keyword evidence="3" id="KW-0804">Transcription</keyword>